<gene>
    <name evidence="1" type="ORF">ACFQO9_03850</name>
</gene>
<reference evidence="2" key="1">
    <citation type="journal article" date="2019" name="Int. J. Syst. Evol. Microbiol.">
        <title>The Global Catalogue of Microorganisms (GCM) 10K type strain sequencing project: providing services to taxonomists for standard genome sequencing and annotation.</title>
        <authorList>
            <consortium name="The Broad Institute Genomics Platform"/>
            <consortium name="The Broad Institute Genome Sequencing Center for Infectious Disease"/>
            <person name="Wu L."/>
            <person name="Ma J."/>
        </authorList>
    </citation>
    <scope>NUCLEOTIDE SEQUENCE [LARGE SCALE GENOMIC DNA]</scope>
    <source>
        <strain evidence="2">CCUG 54781</strain>
    </source>
</reference>
<organism evidence="1 2">
    <name type="scientific">Chryseobacterium zhengzhouense</name>
    <dbReference type="NCBI Taxonomy" id="1636086"/>
    <lineage>
        <taxon>Bacteria</taxon>
        <taxon>Pseudomonadati</taxon>
        <taxon>Bacteroidota</taxon>
        <taxon>Flavobacteriia</taxon>
        <taxon>Flavobacteriales</taxon>
        <taxon>Weeksellaceae</taxon>
        <taxon>Chryseobacterium group</taxon>
        <taxon>Chryseobacterium</taxon>
    </lineage>
</organism>
<sequence>MRQLITILLFFVLGFLGKSQTLEINVKNEKGDDIDNINIQLIKDEKLLDFTKTNNGKAIFKNVASDIFRLKLTSVFYKTKFIEIDTRKKSTFHIILDSQITEIAEVEIKTRPKIAFLKNDTISFNVKAIKDGSERTTEDLIRKVPGLDINENGKVTFKGNTVGQVLVEGNDFFGKNHKLSTQNISADMIDGIDFFKNYTTMSGGSSTALNLKLKEEFRGKINGNVEGSYGTKKSYLFHTNLFKFGKSGNLAFIGDANSVAKNPINDVDFYEMNSQDDVESGTNIEVPSFLNNDGLVKSKENQLGALQYSKNTDKISVTAFSVFNNAQLKKQSSTQRIAFAGQPQDFNFFERKGESNRGYLGTSQIKVKKVFDDKSFLYFNSGYTPTEDNFDQSIERISSDSQFFNIRNNIINNRFNNSITWSKPVNSFDLKLSARTLNESYHENLEFSSDKNLFLSSSKNISQINTIKLNQYGFDIQVKNKNKWANFNFSSGIFYKRDDSDLSVIQTDNRENVRLNVNQYLNTLTLQRKFGTVDLSASLTSNIMDINTIQTSNFENNFKIKFSPKSKLNTEFEFEYKSKYREPDLKLLHYNTLYAKSLAFSQNISLAPEILNKTDTYKLTWSQFNMSKGNLTFILLSYDRLKPNFTTNFISYGAFSKVENRLGDFQDRWFLFFSNSQRITQNLMLKSKLMATVNNGNNFIDNNPNVSRNTSFEWSQKLISNFKNLPFQFDLGYSLNKSYFEQSYYNTKTSIHNTKFSLGLNSNIKKEWIGNLLGEYLIQKTSTNRINTFLLGGQVSYRKEKSLFEYNVLFNNILNLNSFNYINSFVGQSGTNEQSITALHGYIMGGLKVYF</sequence>
<comment type="caution">
    <text evidence="1">The sequence shown here is derived from an EMBL/GenBank/DDBJ whole genome shotgun (WGS) entry which is preliminary data.</text>
</comment>
<dbReference type="RefSeq" id="WP_378173983.1">
    <property type="nucleotide sequence ID" value="NZ_JBHTCR010000002.1"/>
</dbReference>
<dbReference type="Proteomes" id="UP001596550">
    <property type="component" value="Unassembled WGS sequence"/>
</dbReference>
<evidence type="ECO:0000313" key="1">
    <source>
        <dbReference type="EMBL" id="MFC7345854.1"/>
    </source>
</evidence>
<proteinExistence type="predicted"/>
<keyword evidence="2" id="KW-1185">Reference proteome</keyword>
<evidence type="ECO:0008006" key="3">
    <source>
        <dbReference type="Google" id="ProtNLM"/>
    </source>
</evidence>
<name>A0ABW2LTG2_9FLAO</name>
<accession>A0ABW2LTG2</accession>
<protein>
    <recommendedName>
        <fullName evidence="3">TonB-dependent receptor</fullName>
    </recommendedName>
</protein>
<dbReference type="EMBL" id="JBHTCR010000002">
    <property type="protein sequence ID" value="MFC7345854.1"/>
    <property type="molecule type" value="Genomic_DNA"/>
</dbReference>
<evidence type="ECO:0000313" key="2">
    <source>
        <dbReference type="Proteomes" id="UP001596550"/>
    </source>
</evidence>
<dbReference type="SUPFAM" id="SSF56935">
    <property type="entry name" value="Porins"/>
    <property type="match status" value="1"/>
</dbReference>